<dbReference type="InterPro" id="IPR010131">
    <property type="entry name" value="MdtP/NodT-like"/>
</dbReference>
<sequence length="467" mass="51920">MIMAKLLPGQYVSCLPVVALAIVTSLLAGCATFSRNGGMDDVRSTVAQRLKQDVALDSAGEVSSQQRTEELLAKPLGVEEAVQLALLNNRGLKAGFAALGIAEADLVQAGRLPNPRFSMLYTRHDGDYKIEQSFTFNLFSLLTMPQAKAVEQQRFEQTKREVSLQVLVLAQATRQAWVAAVAAEQSLLYAAQVMQAAEAAAELARRMHQQGNWSKLDQAREQSFYADAALEYAAAREHQRMTRERLSRVIGLGNSEQFTLPPRLPDLPATEEDLLQVQQQAFLQRLDLLAMRAEVDALAKQLGLSKTTRLINVLDIGPARVLEGRRGEAYKKGITLGFELPLFDWGSARVKRAEAIYTQALERTAQTVIDAETEVRAAYARYRVRYEMARHVQDEIVPLRKRILQEHQLRYNGMLLSAFELLADAREQVSSVSRYINAVRDFWLADAGLTMATMGPVASLDENGRGE</sequence>
<accession>B3T4U6</accession>
<dbReference type="GO" id="GO:0015562">
    <property type="term" value="F:efflux transmembrane transporter activity"/>
    <property type="evidence" value="ECO:0007669"/>
    <property type="project" value="InterPro"/>
</dbReference>
<gene>
    <name evidence="1" type="ORF">ALOHA_HF4000ANIW137K11ctg4g6</name>
</gene>
<dbReference type="PROSITE" id="PS51257">
    <property type="entry name" value="PROKAR_LIPOPROTEIN"/>
    <property type="match status" value="1"/>
</dbReference>
<dbReference type="PANTHER" id="PTHR30203:SF24">
    <property type="entry name" value="BLR4935 PROTEIN"/>
    <property type="match status" value="1"/>
</dbReference>
<dbReference type="SUPFAM" id="SSF56954">
    <property type="entry name" value="Outer membrane efflux proteins (OEP)"/>
    <property type="match status" value="1"/>
</dbReference>
<dbReference type="InterPro" id="IPR003423">
    <property type="entry name" value="OMP_efflux"/>
</dbReference>
<proteinExistence type="predicted"/>
<dbReference type="Pfam" id="PF02321">
    <property type="entry name" value="OEP"/>
    <property type="match status" value="1"/>
</dbReference>
<protein>
    <submittedName>
        <fullName evidence="1">Putative outer membrane efflux protein</fullName>
    </submittedName>
</protein>
<dbReference type="EMBL" id="EU016604">
    <property type="protein sequence ID" value="ABZ07605.1"/>
    <property type="molecule type" value="Genomic_DNA"/>
</dbReference>
<name>B3T4U6_9ZZZZ</name>
<dbReference type="PANTHER" id="PTHR30203">
    <property type="entry name" value="OUTER MEMBRANE CATION EFFLUX PROTEIN"/>
    <property type="match status" value="1"/>
</dbReference>
<evidence type="ECO:0000313" key="1">
    <source>
        <dbReference type="EMBL" id="ABZ07605.1"/>
    </source>
</evidence>
<dbReference type="AlphaFoldDB" id="B3T4U6"/>
<reference evidence="1" key="1">
    <citation type="journal article" date="2008" name="ISME J.">
        <title>Genomic patterns of recombination, clonal divergence and environment in marine microbial populations.</title>
        <authorList>
            <person name="Konstantinidis K.T."/>
            <person name="Delong E.F."/>
        </authorList>
    </citation>
    <scope>NUCLEOTIDE SEQUENCE</scope>
</reference>
<dbReference type="Gene3D" id="1.20.1600.10">
    <property type="entry name" value="Outer membrane efflux proteins (OEP)"/>
    <property type="match status" value="1"/>
</dbReference>
<organism evidence="1">
    <name type="scientific">uncultured marine microorganism HF4000_ANIW137K11</name>
    <dbReference type="NCBI Taxonomy" id="455533"/>
    <lineage>
        <taxon>unclassified sequences</taxon>
        <taxon>environmental samples</taxon>
    </lineage>
</organism>